<evidence type="ECO:0000313" key="2">
    <source>
        <dbReference type="Proteomes" id="UP000464524"/>
    </source>
</evidence>
<dbReference type="EMBL" id="CP047656">
    <property type="protein sequence ID" value="QHJ10365.1"/>
    <property type="molecule type" value="Genomic_DNA"/>
</dbReference>
<gene>
    <name evidence="1" type="ORF">FX988_00577</name>
</gene>
<dbReference type="RefSeq" id="WP_160178254.1">
    <property type="nucleotide sequence ID" value="NZ_CP047656.1"/>
</dbReference>
<evidence type="ECO:0008006" key="3">
    <source>
        <dbReference type="Google" id="ProtNLM"/>
    </source>
</evidence>
<keyword evidence="2" id="KW-1185">Reference proteome</keyword>
<dbReference type="KEGG" id="pmes:FX988_00577"/>
<evidence type="ECO:0000313" key="1">
    <source>
        <dbReference type="EMBL" id="QHJ10365.1"/>
    </source>
</evidence>
<accession>A0A857JEB4</accession>
<name>A0A857JEB4_9ALTE</name>
<reference evidence="1 2" key="1">
    <citation type="submission" date="2019-12" db="EMBL/GenBank/DDBJ databases">
        <title>Genome sequencing and assembly of endphytes of Porphyra tenera.</title>
        <authorList>
            <person name="Park J.M."/>
            <person name="Shin R."/>
            <person name="Jo S.H."/>
        </authorList>
    </citation>
    <scope>NUCLEOTIDE SEQUENCE [LARGE SCALE GENOMIC DNA]</scope>
    <source>
        <strain evidence="1 2">GPM4</strain>
    </source>
</reference>
<dbReference type="OrthoDB" id="9881592at2"/>
<sequence length="278" mass="30162">MSRSTNTLVKYVKGLMYAVASTFIISSPAHVSYASIVTSGCVNNNSCTLQELVDGGSINIDDIVFNNWQEIENFLYELDANDDEVEDFINLSDIFVFGIDAVATANPNEYILGLQFSSEIAWTLPQQSNDIQEAELELDVDYDVTASNGALITAAELLLGNRVLESDDAFVEVNLDSSAGLNLQVYDEFIAPDFDAVESDSDTFATGLTDLTLTSNVQAGTFESGSLSLFDFSLNLTVQALPTDPEPEPVPTPGNFLFMVLGISLLAFNKKRKPTSNS</sequence>
<dbReference type="Proteomes" id="UP000464524">
    <property type="component" value="Chromosome"/>
</dbReference>
<organism evidence="1 2">
    <name type="scientific">Paraglaciecola mesophila</name>
    <dbReference type="NCBI Taxonomy" id="197222"/>
    <lineage>
        <taxon>Bacteria</taxon>
        <taxon>Pseudomonadati</taxon>
        <taxon>Pseudomonadota</taxon>
        <taxon>Gammaproteobacteria</taxon>
        <taxon>Alteromonadales</taxon>
        <taxon>Alteromonadaceae</taxon>
        <taxon>Paraglaciecola</taxon>
    </lineage>
</organism>
<protein>
    <recommendedName>
        <fullName evidence="3">PEP-CTERM protein-sorting domain-containing protein</fullName>
    </recommendedName>
</protein>
<dbReference type="AlphaFoldDB" id="A0A857JEB4"/>
<proteinExistence type="predicted"/>